<dbReference type="NCBIfam" id="TIGR00034">
    <property type="entry name" value="aroFGH"/>
    <property type="match status" value="1"/>
</dbReference>
<comment type="function">
    <text evidence="1 8">Stereospecific condensation of phosphoenolpyruvate (PEP) and D-erythrose-4-phosphate (E4P) giving rise to 3-deoxy-D-arabino-heptulosonate-7-phosphate (DAHP).</text>
</comment>
<dbReference type="InterPro" id="IPR006219">
    <property type="entry name" value="DAHP_synth_1"/>
</dbReference>
<comment type="pathway">
    <text evidence="2 8">Metabolic intermediate biosynthesis; chorismate biosynthesis; chorismate from D-erythrose 4-phosphate and phosphoenolpyruvate: step 1/7.</text>
</comment>
<evidence type="ECO:0000259" key="9">
    <source>
        <dbReference type="Pfam" id="PF00793"/>
    </source>
</evidence>
<dbReference type="RefSeq" id="WP_068901805.1">
    <property type="nucleotide sequence ID" value="NZ_JBHUIF010000009.1"/>
</dbReference>
<evidence type="ECO:0000256" key="3">
    <source>
        <dbReference type="ARBA" id="ARBA00007985"/>
    </source>
</evidence>
<dbReference type="STRING" id="1080227.A8L45_10015"/>
<dbReference type="UniPathway" id="UPA00053">
    <property type="reaction ID" value="UER00084"/>
</dbReference>
<comment type="catalytic activity">
    <reaction evidence="7 8">
        <text>D-erythrose 4-phosphate + phosphoenolpyruvate + H2O = 7-phospho-2-dehydro-3-deoxy-D-arabino-heptonate + phosphate</text>
        <dbReference type="Rhea" id="RHEA:14717"/>
        <dbReference type="ChEBI" id="CHEBI:15377"/>
        <dbReference type="ChEBI" id="CHEBI:16897"/>
        <dbReference type="ChEBI" id="CHEBI:43474"/>
        <dbReference type="ChEBI" id="CHEBI:58394"/>
        <dbReference type="ChEBI" id="CHEBI:58702"/>
        <dbReference type="EC" id="2.5.1.54"/>
    </reaction>
</comment>
<dbReference type="Proteomes" id="UP000094936">
    <property type="component" value="Unassembled WGS sequence"/>
</dbReference>
<evidence type="ECO:0000256" key="8">
    <source>
        <dbReference type="PIRNR" id="PIRNR001361"/>
    </source>
</evidence>
<dbReference type="OrthoDB" id="9807331at2"/>
<feature type="domain" description="DAHP synthetase I/KDSA" evidence="9">
    <location>
        <begin position="42"/>
        <end position="335"/>
    </location>
</feature>
<dbReference type="EMBL" id="LYBM01000015">
    <property type="protein sequence ID" value="ODA33535.1"/>
    <property type="molecule type" value="Genomic_DNA"/>
</dbReference>
<dbReference type="EC" id="2.5.1.54" evidence="8"/>
<proteinExistence type="inferred from homology"/>
<reference evidence="10 11" key="1">
    <citation type="submission" date="2016-05" db="EMBL/GenBank/DDBJ databases">
        <title>Genomic Taxonomy of the Vibrionaceae.</title>
        <authorList>
            <person name="Gomez-Gil B."/>
            <person name="Enciso-Ibarra J."/>
        </authorList>
    </citation>
    <scope>NUCLEOTIDE SEQUENCE [LARGE SCALE GENOMIC DNA]</scope>
    <source>
        <strain evidence="10 11">CAIM 1920</strain>
    </source>
</reference>
<sequence>MHKLANFIDAKALCRLPSVDALSEKISLQEQHLRWIFQQRKEIADVLAGNDPRLLVIVGPCSIHDTDAGLEYAEKLSSLKKDYQNELLVVMRTYFEKPRTRTGWKGLIVDPHLNDTHDIEAGLIKARRFLRDVIELGVPTATEFLDTSLYPYFSDLICWGAIGARTTESQIHRQMASGLPCPIGFKNGTDGNIDIAIDAIHAAKSQHLLCIPGTGEAPVAVLTNGNPNGHIILRGGKAPNYGIEHVLAAANKLREQQLNDRLIIDCSHGNSRKVAKNQLSVSADVARQIKTGDTYIAGVMCESFLIGGKQAMSGNELIYGKSVTDECLSWQDTKSFLDILAEAKASVKEKAEPELV</sequence>
<dbReference type="PANTHER" id="PTHR21225">
    <property type="entry name" value="PHOSPHO-2-DEHYDRO-3-DEOXYHEPTONATE ALDOLASE DAHP SYNTHETASE"/>
    <property type="match status" value="1"/>
</dbReference>
<accession>A0A1C3EJX8</accession>
<dbReference type="GO" id="GO:0009423">
    <property type="term" value="P:chorismate biosynthetic process"/>
    <property type="evidence" value="ECO:0007669"/>
    <property type="project" value="UniProtKB-UniPathway"/>
</dbReference>
<dbReference type="PANTHER" id="PTHR21225:SF6">
    <property type="entry name" value="PHOSPHO-2-DEHYDRO-3-DEOXYHEPTONATE ALDOLASE, TRP-SENSITIVE"/>
    <property type="match status" value="1"/>
</dbReference>
<dbReference type="GO" id="GO:0003849">
    <property type="term" value="F:3-deoxy-7-phosphoheptulonate synthase activity"/>
    <property type="evidence" value="ECO:0007669"/>
    <property type="project" value="UniProtKB-EC"/>
</dbReference>
<dbReference type="GO" id="GO:0008652">
    <property type="term" value="P:amino acid biosynthetic process"/>
    <property type="evidence" value="ECO:0007669"/>
    <property type="project" value="UniProtKB-KW"/>
</dbReference>
<evidence type="ECO:0000256" key="7">
    <source>
        <dbReference type="ARBA" id="ARBA00047508"/>
    </source>
</evidence>
<dbReference type="InterPro" id="IPR013785">
    <property type="entry name" value="Aldolase_TIM"/>
</dbReference>
<evidence type="ECO:0000256" key="5">
    <source>
        <dbReference type="ARBA" id="ARBA00022679"/>
    </source>
</evidence>
<dbReference type="Pfam" id="PF00793">
    <property type="entry name" value="DAHP_synth_1"/>
    <property type="match status" value="1"/>
</dbReference>
<dbReference type="NCBIfam" id="NF009395">
    <property type="entry name" value="PRK12755.1"/>
    <property type="match status" value="1"/>
</dbReference>
<dbReference type="SUPFAM" id="SSF51569">
    <property type="entry name" value="Aldolase"/>
    <property type="match status" value="1"/>
</dbReference>
<organism evidence="10 11">
    <name type="scientific">Veronia pacifica</name>
    <dbReference type="NCBI Taxonomy" id="1080227"/>
    <lineage>
        <taxon>Bacteria</taxon>
        <taxon>Pseudomonadati</taxon>
        <taxon>Pseudomonadota</taxon>
        <taxon>Gammaproteobacteria</taxon>
        <taxon>Vibrionales</taxon>
        <taxon>Vibrionaceae</taxon>
        <taxon>Veronia</taxon>
    </lineage>
</organism>
<keyword evidence="6 8" id="KW-0057">Aromatic amino acid biosynthesis</keyword>
<keyword evidence="4 8" id="KW-0028">Amino-acid biosynthesis</keyword>
<evidence type="ECO:0000256" key="4">
    <source>
        <dbReference type="ARBA" id="ARBA00022605"/>
    </source>
</evidence>
<evidence type="ECO:0000313" key="10">
    <source>
        <dbReference type="EMBL" id="ODA33535.1"/>
    </source>
</evidence>
<comment type="similarity">
    <text evidence="3 8">Belongs to the class-I DAHP synthase family.</text>
</comment>
<gene>
    <name evidence="10" type="ORF">A8L45_10015</name>
</gene>
<name>A0A1C3EJX8_9GAMM</name>
<protein>
    <recommendedName>
        <fullName evidence="8">Phospho-2-dehydro-3-deoxyheptonate aldolase</fullName>
        <ecNumber evidence="8">2.5.1.54</ecNumber>
    </recommendedName>
</protein>
<comment type="caution">
    <text evidence="10">The sequence shown here is derived from an EMBL/GenBank/DDBJ whole genome shotgun (WGS) entry which is preliminary data.</text>
</comment>
<keyword evidence="5 8" id="KW-0808">Transferase</keyword>
<dbReference type="AlphaFoldDB" id="A0A1C3EJX8"/>
<evidence type="ECO:0000256" key="1">
    <source>
        <dbReference type="ARBA" id="ARBA00003726"/>
    </source>
</evidence>
<evidence type="ECO:0000256" key="6">
    <source>
        <dbReference type="ARBA" id="ARBA00023141"/>
    </source>
</evidence>
<dbReference type="InterPro" id="IPR006218">
    <property type="entry name" value="DAHP1/KDSA"/>
</dbReference>
<dbReference type="NCBIfam" id="NF009396">
    <property type="entry name" value="PRK12756.1"/>
    <property type="match status" value="1"/>
</dbReference>
<keyword evidence="11" id="KW-1185">Reference proteome</keyword>
<dbReference type="PIRSF" id="PIRSF001361">
    <property type="entry name" value="DAHP_synthase"/>
    <property type="match status" value="1"/>
</dbReference>
<evidence type="ECO:0000256" key="2">
    <source>
        <dbReference type="ARBA" id="ARBA00004688"/>
    </source>
</evidence>
<dbReference type="GO" id="GO:0009073">
    <property type="term" value="P:aromatic amino acid family biosynthetic process"/>
    <property type="evidence" value="ECO:0007669"/>
    <property type="project" value="UniProtKB-KW"/>
</dbReference>
<dbReference type="GO" id="GO:0005737">
    <property type="term" value="C:cytoplasm"/>
    <property type="evidence" value="ECO:0007669"/>
    <property type="project" value="TreeGrafter"/>
</dbReference>
<evidence type="ECO:0000313" key="11">
    <source>
        <dbReference type="Proteomes" id="UP000094936"/>
    </source>
</evidence>
<dbReference type="Gene3D" id="3.20.20.70">
    <property type="entry name" value="Aldolase class I"/>
    <property type="match status" value="1"/>
</dbReference>